<proteinExistence type="predicted"/>
<keyword evidence="1" id="KW-1133">Transmembrane helix</keyword>
<dbReference type="Proteomes" id="UP001144256">
    <property type="component" value="Unassembled WGS sequence"/>
</dbReference>
<keyword evidence="3" id="KW-1185">Reference proteome</keyword>
<evidence type="ECO:0000313" key="3">
    <source>
        <dbReference type="Proteomes" id="UP001144256"/>
    </source>
</evidence>
<dbReference type="Pfam" id="PF19629">
    <property type="entry name" value="DUF6133"/>
    <property type="match status" value="1"/>
</dbReference>
<dbReference type="AlphaFoldDB" id="A0A9W5YCB4"/>
<comment type="caution">
    <text evidence="2">The sequence shown here is derived from an EMBL/GenBank/DDBJ whole genome shotgun (WGS) entry which is preliminary data.</text>
</comment>
<keyword evidence="1" id="KW-0812">Transmembrane</keyword>
<gene>
    <name evidence="2" type="ORF">SH1V18_38700</name>
</gene>
<dbReference type="RefSeq" id="WP_281818402.1">
    <property type="nucleotide sequence ID" value="NZ_BRLB01000016.1"/>
</dbReference>
<dbReference type="EMBL" id="BRLB01000016">
    <property type="protein sequence ID" value="GKX31390.1"/>
    <property type="molecule type" value="Genomic_DNA"/>
</dbReference>
<evidence type="ECO:0000256" key="1">
    <source>
        <dbReference type="SAM" id="Phobius"/>
    </source>
</evidence>
<sequence>MRNYLIKIHIKGINTMDRVKEIMKSNKGEGFIDSALKILISVVVGGLLLSGLYMLFKDTVLPTLTDKITNMFDFKG</sequence>
<evidence type="ECO:0000313" key="2">
    <source>
        <dbReference type="EMBL" id="GKX31390.1"/>
    </source>
</evidence>
<dbReference type="InterPro" id="IPR045765">
    <property type="entry name" value="DUF6133"/>
</dbReference>
<name>A0A9W5YCB4_9FIRM</name>
<protein>
    <submittedName>
        <fullName evidence="2">Uncharacterized protein</fullName>
    </submittedName>
</protein>
<organism evidence="2 3">
    <name type="scientific">Vallitalea longa</name>
    <dbReference type="NCBI Taxonomy" id="2936439"/>
    <lineage>
        <taxon>Bacteria</taxon>
        <taxon>Bacillati</taxon>
        <taxon>Bacillota</taxon>
        <taxon>Clostridia</taxon>
        <taxon>Lachnospirales</taxon>
        <taxon>Vallitaleaceae</taxon>
        <taxon>Vallitalea</taxon>
    </lineage>
</organism>
<keyword evidence="1" id="KW-0472">Membrane</keyword>
<feature type="transmembrane region" description="Helical" evidence="1">
    <location>
        <begin position="34"/>
        <end position="56"/>
    </location>
</feature>
<reference evidence="2" key="1">
    <citation type="submission" date="2022-06" db="EMBL/GenBank/DDBJ databases">
        <title>Vallitalea longa sp. nov., an anaerobic bacterium isolated from marine sediment.</title>
        <authorList>
            <person name="Hirano S."/>
            <person name="Terahara T."/>
            <person name="Mori K."/>
            <person name="Hamada M."/>
            <person name="Matsumoto R."/>
            <person name="Kobayashi T."/>
        </authorList>
    </citation>
    <scope>NUCLEOTIDE SEQUENCE</scope>
    <source>
        <strain evidence="2">SH18-1</strain>
    </source>
</reference>
<accession>A0A9W5YCB4</accession>